<dbReference type="EMBL" id="JARPYC010000004">
    <property type="protein sequence ID" value="MDT2666739.1"/>
    <property type="molecule type" value="Genomic_DNA"/>
</dbReference>
<proteinExistence type="predicted"/>
<name>A0AAJ2MM59_9LACT</name>
<accession>A0AAJ2MM59</accession>
<dbReference type="AlphaFoldDB" id="A0AAJ2MM59"/>
<sequence>MSVDRSYSPYESIRTYQDRGMMKWAAFATAELTEAQKKFLEEELNYPTDKRTVNFKNEKRS</sequence>
<protein>
    <submittedName>
        <fullName evidence="1">Uncharacterized protein</fullName>
    </submittedName>
</protein>
<gene>
    <name evidence="1" type="ORF">P7D34_05745</name>
</gene>
<dbReference type="RefSeq" id="WP_213439528.1">
    <property type="nucleotide sequence ID" value="NZ_JAQEMB010000015.1"/>
</dbReference>
<dbReference type="Proteomes" id="UP001257962">
    <property type="component" value="Unassembled WGS sequence"/>
</dbReference>
<organism evidence="1 2">
    <name type="scientific">Lactococcus petauri</name>
    <dbReference type="NCBI Taxonomy" id="1940789"/>
    <lineage>
        <taxon>Bacteria</taxon>
        <taxon>Bacillati</taxon>
        <taxon>Bacillota</taxon>
        <taxon>Bacilli</taxon>
        <taxon>Lactobacillales</taxon>
        <taxon>Streptococcaceae</taxon>
        <taxon>Lactococcus</taxon>
    </lineage>
</organism>
<comment type="caution">
    <text evidence="1">The sequence shown here is derived from an EMBL/GenBank/DDBJ whole genome shotgun (WGS) entry which is preliminary data.</text>
</comment>
<evidence type="ECO:0000313" key="1">
    <source>
        <dbReference type="EMBL" id="MDT2666739.1"/>
    </source>
</evidence>
<evidence type="ECO:0000313" key="2">
    <source>
        <dbReference type="Proteomes" id="UP001257962"/>
    </source>
</evidence>
<reference evidence="1" key="1">
    <citation type="submission" date="2023-03" db="EMBL/GenBank/DDBJ databases">
        <authorList>
            <person name="Shen W."/>
            <person name="Cai J."/>
        </authorList>
    </citation>
    <scope>NUCLEOTIDE SEQUENCE</scope>
    <source>
        <strain evidence="1">Y3</strain>
    </source>
</reference>